<evidence type="ECO:0000313" key="12">
    <source>
        <dbReference type="EMBL" id="WGO82381.1"/>
    </source>
</evidence>
<evidence type="ECO:0000256" key="7">
    <source>
        <dbReference type="ARBA" id="ARBA00035645"/>
    </source>
</evidence>
<dbReference type="InterPro" id="IPR018211">
    <property type="entry name" value="ADH_Fe_CS"/>
</dbReference>
<dbReference type="Pfam" id="PF00171">
    <property type="entry name" value="Aldedh"/>
    <property type="match status" value="1"/>
</dbReference>
<dbReference type="InterPro" id="IPR056798">
    <property type="entry name" value="ADH_Fe_C"/>
</dbReference>
<dbReference type="InterPro" id="IPR039697">
    <property type="entry name" value="Alcohol_dehydrogenase_Fe"/>
</dbReference>
<dbReference type="InterPro" id="IPR015590">
    <property type="entry name" value="Aldehyde_DH_dom"/>
</dbReference>
<protein>
    <recommendedName>
        <fullName evidence="8">Aldehyde-alcohol dehydrogenase</fullName>
    </recommendedName>
</protein>
<keyword evidence="5" id="KW-0511">Multifunctional enzyme</keyword>
<dbReference type="CDD" id="cd07122">
    <property type="entry name" value="ALDH_F20_ACDH"/>
    <property type="match status" value="1"/>
</dbReference>
<organism evidence="12 13">
    <name type="scientific">Arsenophonus apicola</name>
    <dbReference type="NCBI Taxonomy" id="2879119"/>
    <lineage>
        <taxon>Bacteria</taxon>
        <taxon>Pseudomonadati</taxon>
        <taxon>Pseudomonadota</taxon>
        <taxon>Gammaproteobacteria</taxon>
        <taxon>Enterobacterales</taxon>
        <taxon>Morganellaceae</taxon>
        <taxon>Arsenophonus</taxon>
    </lineage>
</organism>
<feature type="domain" description="Fe-containing alcohol dehydrogenase-like C-terminal" evidence="11">
    <location>
        <begin position="647"/>
        <end position="859"/>
    </location>
</feature>
<comment type="cofactor">
    <cofactor evidence="1">
        <name>Fe(2+)</name>
        <dbReference type="ChEBI" id="CHEBI:29033"/>
    </cofactor>
</comment>
<keyword evidence="3" id="KW-0408">Iron</keyword>
<dbReference type="Gene3D" id="3.40.50.1970">
    <property type="match status" value="1"/>
</dbReference>
<name>A0ABY8NYR5_9GAMM</name>
<comment type="similarity">
    <text evidence="7 8">In the C-terminal section; belongs to the iron-containing alcohol dehydrogenase family.</text>
</comment>
<keyword evidence="2 8" id="KW-0560">Oxidoreductase</keyword>
<gene>
    <name evidence="12" type="primary">adhE</name>
    <name evidence="12" type="synonym">adhC</name>
    <name evidence="12" type="ORF">QG404_08205</name>
</gene>
<evidence type="ECO:0000259" key="10">
    <source>
        <dbReference type="Pfam" id="PF00465"/>
    </source>
</evidence>
<feature type="domain" description="Alcohol dehydrogenase iron-type/glycerol dehydrogenase GldA" evidence="10">
    <location>
        <begin position="457"/>
        <end position="635"/>
    </location>
</feature>
<dbReference type="CDD" id="cd08178">
    <property type="entry name" value="AAD_C"/>
    <property type="match status" value="1"/>
</dbReference>
<evidence type="ECO:0000259" key="9">
    <source>
        <dbReference type="Pfam" id="PF00171"/>
    </source>
</evidence>
<proteinExistence type="inferred from homology"/>
<dbReference type="EMBL" id="CP123759">
    <property type="protein sequence ID" value="WGO82381.1"/>
    <property type="molecule type" value="Genomic_DNA"/>
</dbReference>
<keyword evidence="4" id="KW-0520">NAD</keyword>
<dbReference type="InterPro" id="IPR012079">
    <property type="entry name" value="Bifunc_Ald-ADH"/>
</dbReference>
<evidence type="ECO:0000259" key="11">
    <source>
        <dbReference type="Pfam" id="PF25137"/>
    </source>
</evidence>
<evidence type="ECO:0000256" key="5">
    <source>
        <dbReference type="ARBA" id="ARBA00023268"/>
    </source>
</evidence>
<accession>A0ABY8NYR5</accession>
<dbReference type="PANTHER" id="PTHR11496">
    <property type="entry name" value="ALCOHOL DEHYDROGENASE"/>
    <property type="match status" value="1"/>
</dbReference>
<dbReference type="NCBIfam" id="NF010378">
    <property type="entry name" value="PRK13805.1"/>
    <property type="match status" value="1"/>
</dbReference>
<dbReference type="PANTHER" id="PTHR11496:SF83">
    <property type="entry name" value="HYDROXYACID-OXOACID TRANSHYDROGENASE, MITOCHONDRIAL"/>
    <property type="match status" value="1"/>
</dbReference>
<dbReference type="Gene3D" id="1.20.1090.10">
    <property type="entry name" value="Dehydroquinate synthase-like - alpha domain"/>
    <property type="match status" value="1"/>
</dbReference>
<dbReference type="Gene3D" id="3.40.309.10">
    <property type="entry name" value="Aldehyde Dehydrogenase, Chain A, domain 2"/>
    <property type="match status" value="1"/>
</dbReference>
<comment type="similarity">
    <text evidence="6 8">In the N-terminal section; belongs to the aldehyde dehydrogenase family.</text>
</comment>
<evidence type="ECO:0000256" key="2">
    <source>
        <dbReference type="ARBA" id="ARBA00023002"/>
    </source>
</evidence>
<dbReference type="SUPFAM" id="SSF56796">
    <property type="entry name" value="Dehydroquinate synthase-like"/>
    <property type="match status" value="1"/>
</dbReference>
<evidence type="ECO:0000256" key="1">
    <source>
        <dbReference type="ARBA" id="ARBA00001954"/>
    </source>
</evidence>
<evidence type="ECO:0000256" key="3">
    <source>
        <dbReference type="ARBA" id="ARBA00023004"/>
    </source>
</evidence>
<dbReference type="Pfam" id="PF00465">
    <property type="entry name" value="Fe-ADH"/>
    <property type="match status" value="1"/>
</dbReference>
<dbReference type="InterPro" id="IPR001670">
    <property type="entry name" value="ADH_Fe/GldA"/>
</dbReference>
<evidence type="ECO:0000313" key="13">
    <source>
        <dbReference type="Proteomes" id="UP001231859"/>
    </source>
</evidence>
<dbReference type="InterPro" id="IPR034789">
    <property type="entry name" value="AAD_C"/>
</dbReference>
<dbReference type="SUPFAM" id="SSF53720">
    <property type="entry name" value="ALDH-like"/>
    <property type="match status" value="1"/>
</dbReference>
<dbReference type="PIRSF" id="PIRSF000111">
    <property type="entry name" value="ALDH_ADH"/>
    <property type="match status" value="1"/>
</dbReference>
<dbReference type="InterPro" id="IPR016162">
    <property type="entry name" value="Ald_DH_N"/>
</dbReference>
<evidence type="ECO:0000256" key="8">
    <source>
        <dbReference type="PIRNR" id="PIRNR000111"/>
    </source>
</evidence>
<evidence type="ECO:0000256" key="4">
    <source>
        <dbReference type="ARBA" id="ARBA00023027"/>
    </source>
</evidence>
<dbReference type="Gene3D" id="3.40.605.10">
    <property type="entry name" value="Aldehyde Dehydrogenase, Chain A, domain 1"/>
    <property type="match status" value="1"/>
</dbReference>
<feature type="domain" description="Aldehyde dehydrogenase" evidence="9">
    <location>
        <begin position="5"/>
        <end position="269"/>
    </location>
</feature>
<dbReference type="InterPro" id="IPR016161">
    <property type="entry name" value="Ald_DH/histidinol_DH"/>
</dbReference>
<dbReference type="Proteomes" id="UP001231859">
    <property type="component" value="Chromosome"/>
</dbReference>
<dbReference type="GO" id="GO:0008774">
    <property type="term" value="F:acetaldehyde dehydrogenase (acetylating) activity"/>
    <property type="evidence" value="ECO:0007669"/>
    <property type="project" value="UniProtKB-EC"/>
</dbReference>
<sequence>MSVTNVTELNELVARVKKAQQEFANFTQPQVDKIFRAAALAAADSRIPLAKLAVEESGMGIIEDKVIKNHFASEYIYNAYKDEKTCGVLSEDLTFGTMTIAEPIGLICGIVPTTNPTSTAIFKSLISLKTRNGIIFSPHPRAKKATNNAAKIVLQAAVAAGAPKDIIGWIDEPSVELSNALMHHPDVNLILATGGPGMVKAAYSSGKPAIGVGAGNTPVVIDSSADIKRAVASILMSKTFDNGVICASEQSVIIVDEIYNQVRERFVTHGGYLLKGKELKAVQNIILKNGNLNAAIVGQPAVKIAELAGIKVPLNTKILIGEVKDTDESEPFAHEKLSPLLAMYHSKDFADAVAKAEKLVEMGGIGHTSCLYTDQDNQTERVNYFGEKMKTARILINTPASQGGIGDLYNFKLAPSLTLGCGSWGGNSISENVGPKHLINTKTVAKRAENMLWHKLPNSIYFRRGCLPIALEEIATDGAKRAFIVTDSYLFNNGYVDEVVNVLKAYNVETEVFFEVEADPTLSIVRKGAALMHTFKPDVIIALGGGSPMDAAKIMWVMYEHPETHFEELALRFMDIRKRIHKFPKMGVKAKMVAITTTSGTGSEVTPFAVVTDDASGQKYPLADYAITPNMAIVDANLVMHMPKSLTAFGGLDAIVHSLEAYVSVLASEYSDGQALQALTLLKEYLPASYLNGAKDPIARERVHNAATIAGIAFANAFLGVCHSMAHKLGSEFHLPHGLANALLIENVIRYNANDNPTKQTAFSQYDRPQARRRYGEIADHLGLTSSGDRTANKIEKLLNWLATLKTVLGIPKSIREAGVAEKDFLAKVDKLSEDAFDDQCTGANPRFPLIAELKQIMLDSYYGNNFTEEKNIFLPAEEKSHRVKESI</sequence>
<dbReference type="InterPro" id="IPR016163">
    <property type="entry name" value="Ald_DH_C"/>
</dbReference>
<reference evidence="12 13" key="1">
    <citation type="submission" date="2023-04" db="EMBL/GenBank/DDBJ databases">
        <title>Genome dynamics across the evolutionary transition to endosymbiosis.</title>
        <authorList>
            <person name="Siozios S."/>
            <person name="Nadal-Jimenez P."/>
            <person name="Azagi T."/>
            <person name="Sprong H."/>
            <person name="Frost C.L."/>
            <person name="Parratt S.R."/>
            <person name="Taylor G."/>
            <person name="Brettell L."/>
            <person name="Lew K.C."/>
            <person name="Croft L."/>
            <person name="King K.C."/>
            <person name="Brockhurst M.A."/>
            <person name="Hypsa V."/>
            <person name="Novakova E."/>
            <person name="Darby A.C."/>
            <person name="Hurst G.D.D."/>
        </authorList>
    </citation>
    <scope>NUCLEOTIDE SEQUENCE [LARGE SCALE GENOMIC DNA]</scope>
    <source>
        <strain evidence="13">aApi_AU</strain>
    </source>
</reference>
<evidence type="ECO:0000256" key="6">
    <source>
        <dbReference type="ARBA" id="ARBA00035641"/>
    </source>
</evidence>
<dbReference type="PROSITE" id="PS00060">
    <property type="entry name" value="ADH_IRON_2"/>
    <property type="match status" value="1"/>
</dbReference>
<dbReference type="RefSeq" id="WP_280937103.1">
    <property type="nucleotide sequence ID" value="NZ_CP123759.1"/>
</dbReference>
<keyword evidence="13" id="KW-1185">Reference proteome</keyword>
<dbReference type="GO" id="GO:0004022">
    <property type="term" value="F:alcohol dehydrogenase (NAD+) activity"/>
    <property type="evidence" value="ECO:0007669"/>
    <property type="project" value="UniProtKB-EC"/>
</dbReference>
<dbReference type="Pfam" id="PF25137">
    <property type="entry name" value="ADH_Fe_C"/>
    <property type="match status" value="1"/>
</dbReference>
<dbReference type="PROSITE" id="PS00913">
    <property type="entry name" value="ADH_IRON_1"/>
    <property type="match status" value="1"/>
</dbReference>